<dbReference type="EMBL" id="RBNI01007527">
    <property type="protein sequence ID" value="RUP45287.1"/>
    <property type="molecule type" value="Genomic_DNA"/>
</dbReference>
<dbReference type="Proteomes" id="UP000268093">
    <property type="component" value="Unassembled WGS sequence"/>
</dbReference>
<comment type="caution">
    <text evidence="2">The sequence shown here is derived from an EMBL/GenBank/DDBJ whole genome shotgun (WGS) entry which is preliminary data.</text>
</comment>
<gene>
    <name evidence="2" type="ORF">BC936DRAFT_148371</name>
</gene>
<reference evidence="2 3" key="1">
    <citation type="journal article" date="2018" name="New Phytol.">
        <title>Phylogenomics of Endogonaceae and evolution of mycorrhizas within Mucoromycota.</title>
        <authorList>
            <person name="Chang Y."/>
            <person name="Desiro A."/>
            <person name="Na H."/>
            <person name="Sandor L."/>
            <person name="Lipzen A."/>
            <person name="Clum A."/>
            <person name="Barry K."/>
            <person name="Grigoriev I.V."/>
            <person name="Martin F.M."/>
            <person name="Stajich J.E."/>
            <person name="Smith M.E."/>
            <person name="Bonito G."/>
            <person name="Spatafora J.W."/>
        </authorList>
    </citation>
    <scope>NUCLEOTIDE SEQUENCE [LARGE SCALE GENOMIC DNA]</scope>
    <source>
        <strain evidence="2 3">GMNB39</strain>
    </source>
</reference>
<organism evidence="2 3">
    <name type="scientific">Jimgerdemannia flammicorona</name>
    <dbReference type="NCBI Taxonomy" id="994334"/>
    <lineage>
        <taxon>Eukaryota</taxon>
        <taxon>Fungi</taxon>
        <taxon>Fungi incertae sedis</taxon>
        <taxon>Mucoromycota</taxon>
        <taxon>Mucoromycotina</taxon>
        <taxon>Endogonomycetes</taxon>
        <taxon>Endogonales</taxon>
        <taxon>Endogonaceae</taxon>
        <taxon>Jimgerdemannia</taxon>
    </lineage>
</organism>
<sequence>MHCLQRLTGRLGRVVPNVSRFGNGIPLVSRRGSIRAHEYEGLHGRTDNKYAKLSCREARSPTSKMRMMRKTVATPKGSKVN</sequence>
<accession>A0A433D354</accession>
<evidence type="ECO:0000256" key="1">
    <source>
        <dbReference type="SAM" id="MobiDB-lite"/>
    </source>
</evidence>
<evidence type="ECO:0000313" key="3">
    <source>
        <dbReference type="Proteomes" id="UP000268093"/>
    </source>
</evidence>
<protein>
    <submittedName>
        <fullName evidence="2">Uncharacterized protein</fullName>
    </submittedName>
</protein>
<name>A0A433D354_9FUNG</name>
<feature type="region of interest" description="Disordered" evidence="1">
    <location>
        <begin position="57"/>
        <end position="81"/>
    </location>
</feature>
<proteinExistence type="predicted"/>
<evidence type="ECO:0000313" key="2">
    <source>
        <dbReference type="EMBL" id="RUP45287.1"/>
    </source>
</evidence>
<dbReference type="AlphaFoldDB" id="A0A433D354"/>
<keyword evidence="3" id="KW-1185">Reference proteome</keyword>